<protein>
    <submittedName>
        <fullName evidence="3">CPBP family intramembrane metalloprotease</fullName>
    </submittedName>
</protein>
<feature type="transmembrane region" description="Helical" evidence="1">
    <location>
        <begin position="111"/>
        <end position="129"/>
    </location>
</feature>
<feature type="transmembrane region" description="Helical" evidence="1">
    <location>
        <begin position="44"/>
        <end position="65"/>
    </location>
</feature>
<feature type="transmembrane region" description="Helical" evidence="1">
    <location>
        <begin position="141"/>
        <end position="159"/>
    </location>
</feature>
<accession>A0A850ELL1</accession>
<feature type="domain" description="CAAX prenyl protease 2/Lysostaphin resistance protein A-like" evidence="2">
    <location>
        <begin position="111"/>
        <end position="207"/>
    </location>
</feature>
<dbReference type="GO" id="GO:0004175">
    <property type="term" value="F:endopeptidase activity"/>
    <property type="evidence" value="ECO:0007669"/>
    <property type="project" value="UniProtKB-ARBA"/>
</dbReference>
<dbReference type="GO" id="GO:0006508">
    <property type="term" value="P:proteolysis"/>
    <property type="evidence" value="ECO:0007669"/>
    <property type="project" value="UniProtKB-KW"/>
</dbReference>
<sequence length="253" mass="27872">MTNPKVNSSFSQRHPVWAVVIIEGLLLVAMIAAGAYATIKQLSYTAPVLIAFVPIALVLIAYFTIRHKWSYMGFRPLGSIPAANWIYYAPLLLILVITTLNGFRKIELSDALYYLFFTLLVGFVEESLYRGLILKTLLTKSIKVAVAASSILFAVTHILNALSGQNLTETLLQIVYALLIGIVLALLMVKNNNIIPLILFHFLHNLIRFVGNDSPEGFIGYDLLIVVVLAAYAVWIAVSLKRTPLPSGIDQAG</sequence>
<dbReference type="RefSeq" id="WP_175370864.1">
    <property type="nucleotide sequence ID" value="NZ_JABWCS010000199.1"/>
</dbReference>
<name>A0A850ELL1_9BACL</name>
<keyword evidence="1" id="KW-0472">Membrane</keyword>
<reference evidence="3" key="1">
    <citation type="submission" date="2020-06" db="EMBL/GenBank/DDBJ databases">
        <title>Paenibacillus sp. nov., isolated from soil.</title>
        <authorList>
            <person name="Seo Y.L."/>
        </authorList>
    </citation>
    <scope>NUCLEOTIDE SEQUENCE [LARGE SCALE GENOMIC DNA]</scope>
    <source>
        <strain evidence="3">JW14</strain>
    </source>
</reference>
<evidence type="ECO:0000259" key="2">
    <source>
        <dbReference type="Pfam" id="PF02517"/>
    </source>
</evidence>
<gene>
    <name evidence="3" type="ORF">HPT30_07900</name>
</gene>
<dbReference type="EMBL" id="JABWCS010000199">
    <property type="protein sequence ID" value="NUU60264.1"/>
    <property type="molecule type" value="Genomic_DNA"/>
</dbReference>
<evidence type="ECO:0000313" key="3">
    <source>
        <dbReference type="EMBL" id="NUU60264.1"/>
    </source>
</evidence>
<keyword evidence="3" id="KW-0378">Hydrolase</keyword>
<feature type="transmembrane region" description="Helical" evidence="1">
    <location>
        <begin position="218"/>
        <end position="238"/>
    </location>
</feature>
<evidence type="ECO:0000256" key="1">
    <source>
        <dbReference type="SAM" id="Phobius"/>
    </source>
</evidence>
<dbReference type="PANTHER" id="PTHR36435:SF1">
    <property type="entry name" value="CAAX AMINO TERMINAL PROTEASE FAMILY PROTEIN"/>
    <property type="match status" value="1"/>
</dbReference>
<dbReference type="GO" id="GO:0008237">
    <property type="term" value="F:metallopeptidase activity"/>
    <property type="evidence" value="ECO:0007669"/>
    <property type="project" value="UniProtKB-KW"/>
</dbReference>
<dbReference type="Proteomes" id="UP000564806">
    <property type="component" value="Unassembled WGS sequence"/>
</dbReference>
<dbReference type="AlphaFoldDB" id="A0A850ELL1"/>
<dbReference type="InterPro" id="IPR052710">
    <property type="entry name" value="CAAX_protease"/>
</dbReference>
<dbReference type="PANTHER" id="PTHR36435">
    <property type="entry name" value="SLR1288 PROTEIN"/>
    <property type="match status" value="1"/>
</dbReference>
<feature type="transmembrane region" description="Helical" evidence="1">
    <location>
        <begin position="85"/>
        <end position="104"/>
    </location>
</feature>
<dbReference type="Pfam" id="PF02517">
    <property type="entry name" value="Rce1-like"/>
    <property type="match status" value="1"/>
</dbReference>
<keyword evidence="3" id="KW-0645">Protease</keyword>
<comment type="caution">
    <text evidence="3">The sequence shown here is derived from an EMBL/GenBank/DDBJ whole genome shotgun (WGS) entry which is preliminary data.</text>
</comment>
<feature type="transmembrane region" description="Helical" evidence="1">
    <location>
        <begin position="171"/>
        <end position="188"/>
    </location>
</feature>
<evidence type="ECO:0000313" key="4">
    <source>
        <dbReference type="Proteomes" id="UP000564806"/>
    </source>
</evidence>
<keyword evidence="4" id="KW-1185">Reference proteome</keyword>
<dbReference type="GO" id="GO:0080120">
    <property type="term" value="P:CAAX-box protein maturation"/>
    <property type="evidence" value="ECO:0007669"/>
    <property type="project" value="UniProtKB-ARBA"/>
</dbReference>
<keyword evidence="3" id="KW-0482">Metalloprotease</keyword>
<keyword evidence="1" id="KW-0812">Transmembrane</keyword>
<organism evidence="3 4">
    <name type="scientific">Paenibacillus agri</name>
    <dbReference type="NCBI Taxonomy" id="2744309"/>
    <lineage>
        <taxon>Bacteria</taxon>
        <taxon>Bacillati</taxon>
        <taxon>Bacillota</taxon>
        <taxon>Bacilli</taxon>
        <taxon>Bacillales</taxon>
        <taxon>Paenibacillaceae</taxon>
        <taxon>Paenibacillus</taxon>
    </lineage>
</organism>
<feature type="transmembrane region" description="Helical" evidence="1">
    <location>
        <begin position="16"/>
        <end position="37"/>
    </location>
</feature>
<proteinExistence type="predicted"/>
<dbReference type="InterPro" id="IPR003675">
    <property type="entry name" value="Rce1/LyrA-like_dom"/>
</dbReference>
<keyword evidence="1" id="KW-1133">Transmembrane helix</keyword>